<dbReference type="GO" id="GO:1901987">
    <property type="term" value="P:regulation of cell cycle phase transition"/>
    <property type="evidence" value="ECO:0007669"/>
    <property type="project" value="TreeGrafter"/>
</dbReference>
<dbReference type="CDD" id="cd00027">
    <property type="entry name" value="BRCT"/>
    <property type="match status" value="1"/>
</dbReference>
<feature type="region of interest" description="Disordered" evidence="5">
    <location>
        <begin position="196"/>
        <end position="228"/>
    </location>
</feature>
<dbReference type="STRING" id="363999.A0A439DAA3"/>
<dbReference type="InterPro" id="IPR055116">
    <property type="entry name" value="DBF4_BRCT"/>
</dbReference>
<dbReference type="Gene3D" id="3.40.50.10190">
    <property type="entry name" value="BRCT domain"/>
    <property type="match status" value="1"/>
</dbReference>
<feature type="region of interest" description="Disordered" evidence="5">
    <location>
        <begin position="557"/>
        <end position="629"/>
    </location>
</feature>
<gene>
    <name evidence="7" type="ORF">EKO27_g3768</name>
</gene>
<dbReference type="SMART" id="SM00586">
    <property type="entry name" value="ZnF_DBF"/>
    <property type="match status" value="1"/>
</dbReference>
<feature type="compositionally biased region" description="Polar residues" evidence="5">
    <location>
        <begin position="77"/>
        <end position="95"/>
    </location>
</feature>
<evidence type="ECO:0000256" key="5">
    <source>
        <dbReference type="SAM" id="MobiDB-lite"/>
    </source>
</evidence>
<dbReference type="Pfam" id="PF08630">
    <property type="entry name" value="Dfp1_Him1_M"/>
    <property type="match status" value="1"/>
</dbReference>
<dbReference type="GO" id="GO:0043539">
    <property type="term" value="F:protein serine/threonine kinase activator activity"/>
    <property type="evidence" value="ECO:0007669"/>
    <property type="project" value="TreeGrafter"/>
</dbReference>
<evidence type="ECO:0000256" key="3">
    <source>
        <dbReference type="ARBA" id="ARBA00022833"/>
    </source>
</evidence>
<name>A0A439DAA3_9PEZI</name>
<dbReference type="PROSITE" id="PS51265">
    <property type="entry name" value="ZF_DBF4"/>
    <property type="match status" value="1"/>
</dbReference>
<keyword evidence="1" id="KW-0479">Metal-binding</keyword>
<feature type="region of interest" description="Disordered" evidence="5">
    <location>
        <begin position="77"/>
        <end position="107"/>
    </location>
</feature>
<keyword evidence="3" id="KW-0862">Zinc</keyword>
<feature type="compositionally biased region" description="Low complexity" evidence="5">
    <location>
        <begin position="97"/>
        <end position="107"/>
    </location>
</feature>
<feature type="compositionally biased region" description="Basic and acidic residues" evidence="5">
    <location>
        <begin position="563"/>
        <end position="579"/>
    </location>
</feature>
<dbReference type="InterPro" id="IPR006572">
    <property type="entry name" value="Znf_DBF"/>
</dbReference>
<feature type="compositionally biased region" description="Basic and acidic residues" evidence="5">
    <location>
        <begin position="201"/>
        <end position="217"/>
    </location>
</feature>
<keyword evidence="8" id="KW-1185">Reference proteome</keyword>
<dbReference type="EMBL" id="RYZI01000083">
    <property type="protein sequence ID" value="RWA11339.1"/>
    <property type="molecule type" value="Genomic_DNA"/>
</dbReference>
<dbReference type="GO" id="GO:0003676">
    <property type="term" value="F:nucleic acid binding"/>
    <property type="evidence" value="ECO:0007669"/>
    <property type="project" value="InterPro"/>
</dbReference>
<dbReference type="PANTHER" id="PTHR15375">
    <property type="entry name" value="ACTIVATOR OF S-PHASE KINASE-RELATED"/>
    <property type="match status" value="1"/>
</dbReference>
<accession>A0A439DAA3</accession>
<dbReference type="AlphaFoldDB" id="A0A439DAA3"/>
<evidence type="ECO:0000256" key="4">
    <source>
        <dbReference type="PROSITE-ProRule" id="PRU00600"/>
    </source>
</evidence>
<dbReference type="Proteomes" id="UP000286045">
    <property type="component" value="Unassembled WGS sequence"/>
</dbReference>
<dbReference type="GO" id="GO:0031431">
    <property type="term" value="C:Dbf4-dependent protein kinase complex"/>
    <property type="evidence" value="ECO:0007669"/>
    <property type="project" value="TreeGrafter"/>
</dbReference>
<dbReference type="FunFam" id="6.10.250.3410:FF:000001">
    <property type="entry name" value="Protein DBF4 homolog A"/>
    <property type="match status" value="1"/>
</dbReference>
<evidence type="ECO:0000256" key="1">
    <source>
        <dbReference type="ARBA" id="ARBA00022723"/>
    </source>
</evidence>
<dbReference type="Pfam" id="PF22437">
    <property type="entry name" value="DBF4_BRCT"/>
    <property type="match status" value="1"/>
</dbReference>
<feature type="domain" description="DBF4-type" evidence="6">
    <location>
        <begin position="624"/>
        <end position="673"/>
    </location>
</feature>
<dbReference type="SUPFAM" id="SSF52113">
    <property type="entry name" value="BRCT domain"/>
    <property type="match status" value="1"/>
</dbReference>
<evidence type="ECO:0000256" key="2">
    <source>
        <dbReference type="ARBA" id="ARBA00022771"/>
    </source>
</evidence>
<organism evidence="7 8">
    <name type="scientific">Xylaria grammica</name>
    <dbReference type="NCBI Taxonomy" id="363999"/>
    <lineage>
        <taxon>Eukaryota</taxon>
        <taxon>Fungi</taxon>
        <taxon>Dikarya</taxon>
        <taxon>Ascomycota</taxon>
        <taxon>Pezizomycotina</taxon>
        <taxon>Sordariomycetes</taxon>
        <taxon>Xylariomycetidae</taxon>
        <taxon>Xylariales</taxon>
        <taxon>Xylariaceae</taxon>
        <taxon>Xylaria</taxon>
    </lineage>
</organism>
<protein>
    <recommendedName>
        <fullName evidence="6">DBF4-type domain-containing protein</fullName>
    </recommendedName>
</protein>
<reference evidence="7 8" key="1">
    <citation type="submission" date="2018-12" db="EMBL/GenBank/DDBJ databases">
        <title>Draft genome sequence of Xylaria grammica IHI A82.</title>
        <authorList>
            <person name="Buettner E."/>
            <person name="Kellner H."/>
        </authorList>
    </citation>
    <scope>NUCLEOTIDE SEQUENCE [LARGE SCALE GENOMIC DNA]</scope>
    <source>
        <strain evidence="7 8">IHI A82</strain>
    </source>
</reference>
<proteinExistence type="predicted"/>
<evidence type="ECO:0000259" key="6">
    <source>
        <dbReference type="PROSITE" id="PS51265"/>
    </source>
</evidence>
<evidence type="ECO:0000313" key="8">
    <source>
        <dbReference type="Proteomes" id="UP000286045"/>
    </source>
</evidence>
<dbReference type="InterPro" id="IPR051590">
    <property type="entry name" value="Replication_Regulatory_Kinase"/>
</dbReference>
<dbReference type="GO" id="GO:0010571">
    <property type="term" value="P:positive regulation of nuclear cell cycle DNA replication"/>
    <property type="evidence" value="ECO:0007669"/>
    <property type="project" value="TreeGrafter"/>
</dbReference>
<dbReference type="InterPro" id="IPR038545">
    <property type="entry name" value="Znf_DBF_sf"/>
</dbReference>
<dbReference type="GO" id="GO:0008270">
    <property type="term" value="F:zinc ion binding"/>
    <property type="evidence" value="ECO:0007669"/>
    <property type="project" value="UniProtKB-KW"/>
</dbReference>
<keyword evidence="2 4" id="KW-0863">Zinc-finger</keyword>
<comment type="caution">
    <text evidence="7">The sequence shown here is derived from an EMBL/GenBank/DDBJ whole genome shotgun (WGS) entry which is preliminary data.</text>
</comment>
<feature type="compositionally biased region" description="Basic residues" evidence="5">
    <location>
        <begin position="612"/>
        <end position="621"/>
    </location>
</feature>
<dbReference type="InterPro" id="IPR036420">
    <property type="entry name" value="BRCT_dom_sf"/>
</dbReference>
<dbReference type="Gene3D" id="6.10.250.3410">
    <property type="entry name" value="DBF zinc finger"/>
    <property type="match status" value="1"/>
</dbReference>
<feature type="region of interest" description="Disordered" evidence="5">
    <location>
        <begin position="426"/>
        <end position="454"/>
    </location>
</feature>
<dbReference type="Pfam" id="PF07535">
    <property type="entry name" value="zf-DBF"/>
    <property type="match status" value="1"/>
</dbReference>
<sequence>MVRSLLYGTISLTSTPVDLSVMSGRRVPLASNQNVANSPLRNAALKQKRTLAQLQREEPYGQQPPAKKLVIDASTQRVVKSPSQQQRVSKSQIPVQTRRPPNNNNNTCDTRLAREKAVARNQQVAAAVADYDEKDIEEIQNWKNHHRLRFPKSLFYFDQVPGDVAHRLKRQIAALGGRETAFFSVDVTHVITNRPIPTEDNVSRDNSRDAAVKKEAAQPEQEQAETINPSLLTRLSNPVTKRKLFDADLRARAQRVPPHPSDQALRLPKKAVDILIRARDMKKKIWTVDKLFRMMALLLETDLYRSADMAFGRQKAPPAGRVESRAVEDRNLLRLLQKERVNGPSDRDPTVLARELVYFKGPYIYVYDIEEKQKPIMVKEYPKVPDRSKGKWPQFQTASLGRCPFIEDSEVREAREAKEAKEMQKRVQARTVSQEPAGEAKPVIQPSRMAPPRPVTGKRTLGEMDLGHNRQSSVTSVEFPSLSRSFGGENADFSRKAFTSYTAAGRLLGGEPVASGLQPSNVTSAIRSQMISSTATTPGVITGLSKEVHGLQRQVLKWNSQDHSSRHNTETSLREESLTKRPSTLGRTSSRKLELINENAGENEGTEDSRSTKRVALRKKPRDSELKPGYCENCAEKYADFDEHIESQKHRKFADNDDNWVELDDLLAQIERIPKRRTWKSAGSWTHSSGHDMFQP</sequence>
<dbReference type="PANTHER" id="PTHR15375:SF26">
    <property type="entry name" value="PROTEIN CHIFFON"/>
    <property type="match status" value="1"/>
</dbReference>
<dbReference type="InterPro" id="IPR013939">
    <property type="entry name" value="Regulatory_Dfp1/Him1"/>
</dbReference>
<evidence type="ECO:0000313" key="7">
    <source>
        <dbReference type="EMBL" id="RWA11339.1"/>
    </source>
</evidence>